<dbReference type="AlphaFoldDB" id="A0A3A9ZUY8"/>
<dbReference type="EMBL" id="RBAK01000001">
    <property type="protein sequence ID" value="RKN51336.1"/>
    <property type="molecule type" value="Genomic_DNA"/>
</dbReference>
<dbReference type="Pfam" id="PF19502">
    <property type="entry name" value="DUF6036"/>
    <property type="match status" value="1"/>
</dbReference>
<proteinExistence type="predicted"/>
<gene>
    <name evidence="2" type="ORF">D7223_04195</name>
</gene>
<dbReference type="Proteomes" id="UP000281726">
    <property type="component" value="Unassembled WGS sequence"/>
</dbReference>
<dbReference type="OrthoDB" id="1524134at2"/>
<evidence type="ECO:0000313" key="2">
    <source>
        <dbReference type="EMBL" id="RKN51336.1"/>
    </source>
</evidence>
<evidence type="ECO:0000313" key="3">
    <source>
        <dbReference type="Proteomes" id="UP000281726"/>
    </source>
</evidence>
<comment type="caution">
    <text evidence="2">The sequence shown here is derived from an EMBL/GenBank/DDBJ whole genome shotgun (WGS) entry which is preliminary data.</text>
</comment>
<accession>A0A3A9ZUY8</accession>
<protein>
    <recommendedName>
        <fullName evidence="1">DUF6036 domain-containing protein</fullName>
    </recommendedName>
</protein>
<reference evidence="2 3" key="1">
    <citation type="journal article" date="2004" name="Syst. Appl. Microbiol.">
        <title>Cryptoendolithic actinomycetes from antarctic sandstone rock samples: Micromonospora endolithica sp. nov. and two isolates related to Micromonospora coerulea Jensen 1932.</title>
        <authorList>
            <person name="Hirsch P."/>
            <person name="Mevs U."/>
            <person name="Kroppenstedt R.M."/>
            <person name="Schumann P."/>
            <person name="Stackebrandt E."/>
        </authorList>
    </citation>
    <scope>NUCLEOTIDE SEQUENCE [LARGE SCALE GENOMIC DNA]</scope>
    <source>
        <strain evidence="2 3">JCM 12677</strain>
    </source>
</reference>
<evidence type="ECO:0000259" key="1">
    <source>
        <dbReference type="Pfam" id="PF19502"/>
    </source>
</evidence>
<dbReference type="InterPro" id="IPR045792">
    <property type="entry name" value="DUF6036"/>
</dbReference>
<feature type="domain" description="DUF6036" evidence="1">
    <location>
        <begin position="2"/>
        <end position="45"/>
    </location>
</feature>
<sequence length="93" mass="10426">MLPGGWRDRLVLVESDNTQPGRGYALDPHDCVVSKLVAGREKDTMFADALLRAGLVRPDVVAERIELLVDVHPLVMKRLRDWIAVYHPKPDVG</sequence>
<keyword evidence="3" id="KW-1185">Reference proteome</keyword>
<organism evidence="2 3">
    <name type="scientific">Micromonospora endolithica</name>
    <dbReference type="NCBI Taxonomy" id="230091"/>
    <lineage>
        <taxon>Bacteria</taxon>
        <taxon>Bacillati</taxon>
        <taxon>Actinomycetota</taxon>
        <taxon>Actinomycetes</taxon>
        <taxon>Micromonosporales</taxon>
        <taxon>Micromonosporaceae</taxon>
        <taxon>Micromonospora</taxon>
    </lineage>
</organism>
<name>A0A3A9ZUY8_9ACTN</name>